<dbReference type="PANTHER" id="PTHR11360:SF305">
    <property type="entry name" value="MAJOR FACILITATOR SUPERFAMILY (MFS) PROFILE DOMAIN-CONTAINING PROTEIN"/>
    <property type="match status" value="1"/>
</dbReference>
<evidence type="ECO:0000313" key="8">
    <source>
        <dbReference type="Proteomes" id="UP000554235"/>
    </source>
</evidence>
<keyword evidence="8" id="KW-1185">Reference proteome</keyword>
<keyword evidence="3" id="KW-0325">Glycoprotein</keyword>
<evidence type="ECO:0000256" key="3">
    <source>
        <dbReference type="ARBA" id="ARBA00023180"/>
    </source>
</evidence>
<dbReference type="Proteomes" id="UP000554235">
    <property type="component" value="Unassembled WGS sequence"/>
</dbReference>
<feature type="domain" description="Major facilitator superfamily (MFS) profile" evidence="6">
    <location>
        <begin position="254"/>
        <end position="448"/>
    </location>
</feature>
<feature type="region of interest" description="Disordered" evidence="4">
    <location>
        <begin position="1"/>
        <end position="25"/>
    </location>
</feature>
<comment type="subcellular location">
    <subcellularLocation>
        <location evidence="1">Membrane</location>
        <topology evidence="1">Multi-pass membrane protein</topology>
    </subcellularLocation>
</comment>
<feature type="transmembrane region" description="Helical" evidence="5">
    <location>
        <begin position="149"/>
        <end position="173"/>
    </location>
</feature>
<keyword evidence="5" id="KW-1133">Transmembrane helix</keyword>
<feature type="transmembrane region" description="Helical" evidence="5">
    <location>
        <begin position="213"/>
        <end position="233"/>
    </location>
</feature>
<feature type="transmembrane region" description="Helical" evidence="5">
    <location>
        <begin position="315"/>
        <end position="336"/>
    </location>
</feature>
<comment type="caution">
    <text evidence="7">The sequence shown here is derived from an EMBL/GenBank/DDBJ whole genome shotgun (WGS) entry which is preliminary data.</text>
</comment>
<dbReference type="InterPro" id="IPR011701">
    <property type="entry name" value="MFS"/>
</dbReference>
<dbReference type="GO" id="GO:0016020">
    <property type="term" value="C:membrane"/>
    <property type="evidence" value="ECO:0007669"/>
    <property type="project" value="UniProtKB-SubCell"/>
</dbReference>
<dbReference type="SUPFAM" id="SSF103473">
    <property type="entry name" value="MFS general substrate transporter"/>
    <property type="match status" value="1"/>
</dbReference>
<evidence type="ECO:0000256" key="1">
    <source>
        <dbReference type="ARBA" id="ARBA00004141"/>
    </source>
</evidence>
<dbReference type="InterPro" id="IPR036259">
    <property type="entry name" value="MFS_trans_sf"/>
</dbReference>
<name>A0A8H4LPU0_9HYPO</name>
<comment type="similarity">
    <text evidence="2">Belongs to the major facilitator superfamily. Monocarboxylate porter (TC 2.A.1.13) family.</text>
</comment>
<dbReference type="InterPro" id="IPR050327">
    <property type="entry name" value="Proton-linked_MCT"/>
</dbReference>
<feature type="transmembrane region" description="Helical" evidence="5">
    <location>
        <begin position="53"/>
        <end position="70"/>
    </location>
</feature>
<keyword evidence="5" id="KW-0812">Transmembrane</keyword>
<feature type="transmembrane region" description="Helical" evidence="5">
    <location>
        <begin position="185"/>
        <end position="207"/>
    </location>
</feature>
<evidence type="ECO:0000259" key="6">
    <source>
        <dbReference type="PROSITE" id="PS50850"/>
    </source>
</evidence>
<evidence type="ECO:0000256" key="2">
    <source>
        <dbReference type="ARBA" id="ARBA00006727"/>
    </source>
</evidence>
<reference evidence="7 8" key="1">
    <citation type="submission" date="2020-01" db="EMBL/GenBank/DDBJ databases">
        <title>Identification and distribution of gene clusters putatively required for synthesis of sphingolipid metabolism inhibitors in phylogenetically diverse species of the filamentous fungus Fusarium.</title>
        <authorList>
            <person name="Kim H.-S."/>
            <person name="Busman M."/>
            <person name="Brown D.W."/>
            <person name="Divon H."/>
            <person name="Uhlig S."/>
            <person name="Proctor R.H."/>
        </authorList>
    </citation>
    <scope>NUCLEOTIDE SEQUENCE [LARGE SCALE GENOMIC DNA]</scope>
    <source>
        <strain evidence="7 8">NRRL 20459</strain>
    </source>
</reference>
<dbReference type="AlphaFoldDB" id="A0A8H4LPU0"/>
<keyword evidence="5" id="KW-0472">Membrane</keyword>
<dbReference type="PROSITE" id="PS50850">
    <property type="entry name" value="MFS"/>
    <property type="match status" value="1"/>
</dbReference>
<dbReference type="GO" id="GO:0022857">
    <property type="term" value="F:transmembrane transporter activity"/>
    <property type="evidence" value="ECO:0007669"/>
    <property type="project" value="InterPro"/>
</dbReference>
<dbReference type="OrthoDB" id="6499973at2759"/>
<feature type="transmembrane region" description="Helical" evidence="5">
    <location>
        <begin position="253"/>
        <end position="271"/>
    </location>
</feature>
<feature type="transmembrane region" description="Helical" evidence="5">
    <location>
        <begin position="342"/>
        <end position="360"/>
    </location>
</feature>
<dbReference type="Gene3D" id="1.20.1250.20">
    <property type="entry name" value="MFS general substrate transporter like domains"/>
    <property type="match status" value="2"/>
</dbReference>
<evidence type="ECO:0000313" key="7">
    <source>
        <dbReference type="EMBL" id="KAF4472724.1"/>
    </source>
</evidence>
<dbReference type="Pfam" id="PF07690">
    <property type="entry name" value="MFS_1"/>
    <property type="match status" value="1"/>
</dbReference>
<protein>
    <submittedName>
        <fullName evidence="7">Major facilitator superfamily transporter</fullName>
    </submittedName>
</protein>
<feature type="transmembrane region" description="Helical" evidence="5">
    <location>
        <begin position="90"/>
        <end position="112"/>
    </location>
</feature>
<feature type="transmembrane region" description="Helical" evidence="5">
    <location>
        <begin position="372"/>
        <end position="398"/>
    </location>
</feature>
<accession>A0A8H4LPU0</accession>
<dbReference type="InterPro" id="IPR020846">
    <property type="entry name" value="MFS_dom"/>
</dbReference>
<feature type="transmembrane region" description="Helical" evidence="5">
    <location>
        <begin position="418"/>
        <end position="438"/>
    </location>
</feature>
<organism evidence="7 8">
    <name type="scientific">Fusarium albosuccineum</name>
    <dbReference type="NCBI Taxonomy" id="1237068"/>
    <lineage>
        <taxon>Eukaryota</taxon>
        <taxon>Fungi</taxon>
        <taxon>Dikarya</taxon>
        <taxon>Ascomycota</taxon>
        <taxon>Pezizomycotina</taxon>
        <taxon>Sordariomycetes</taxon>
        <taxon>Hypocreomycetidae</taxon>
        <taxon>Hypocreales</taxon>
        <taxon>Nectriaceae</taxon>
        <taxon>Fusarium</taxon>
        <taxon>Fusarium decemcellulare species complex</taxon>
    </lineage>
</organism>
<evidence type="ECO:0000256" key="5">
    <source>
        <dbReference type="SAM" id="Phobius"/>
    </source>
</evidence>
<dbReference type="PANTHER" id="PTHR11360">
    <property type="entry name" value="MONOCARBOXYLATE TRANSPORTER"/>
    <property type="match status" value="1"/>
</dbReference>
<proteinExistence type="inferred from homology"/>
<evidence type="ECO:0000256" key="4">
    <source>
        <dbReference type="SAM" id="MobiDB-lite"/>
    </source>
</evidence>
<feature type="transmembrane region" description="Helical" evidence="5">
    <location>
        <begin position="283"/>
        <end position="303"/>
    </location>
</feature>
<dbReference type="EMBL" id="JAADYS010000047">
    <property type="protein sequence ID" value="KAF4472724.1"/>
    <property type="molecule type" value="Genomic_DNA"/>
</dbReference>
<feature type="transmembrane region" description="Helical" evidence="5">
    <location>
        <begin position="124"/>
        <end position="143"/>
    </location>
</feature>
<gene>
    <name evidence="7" type="ORF">FALBO_377</name>
</gene>
<sequence>MSTTTTAIELLEPSTGTSNRGPYMSGNRDQIDLSTDEILKASILADSTVPDGGYGWVIVGSGAVMLWWALGTTYAWGVMQRALVEDGLSTPATLSFIGSLDAALMSALAIVNSRLMRAIGMRRTAVLGVTVMGGSEILSSFAVKNLGAMFFTSGVLMGTGVSLCSVVTFAVIAQWFNARRGLANGLMFAGAGFGGATLSFAVDALIQRLNISWAYRILGLLTLVTGLPAAWAIRERTPTYTPGFIEWRLFRSFTFDLVFLASAVGTFPLFVPPFFLPLYTKSLGFSSTTGAGLVAGFNLASAVGRIACGLACDKLGSLNTLFISLILAAVSMLAIWPASTTLAPMIAFVLINGVSNGGFFSTMPTVVGHVFVSARVAIAMSMILTGWAGGYLMGAPIAGYLLEAYGGADAGLQAYRPAMFYAGSLALGSAGMVAAVRLRKNRSPWARL</sequence>